<evidence type="ECO:0008006" key="6">
    <source>
        <dbReference type="Google" id="ProtNLM"/>
    </source>
</evidence>
<dbReference type="EMBL" id="KE344648">
    <property type="protein sequence ID" value="EXB74592.1"/>
    <property type="molecule type" value="Genomic_DNA"/>
</dbReference>
<reference evidence="5" key="1">
    <citation type="submission" date="2013-01" db="EMBL/GenBank/DDBJ databases">
        <title>Draft Genome Sequence of a Mulberry Tree, Morus notabilis C.K. Schneid.</title>
        <authorList>
            <person name="He N."/>
            <person name="Zhao S."/>
        </authorList>
    </citation>
    <scope>NUCLEOTIDE SEQUENCE</scope>
</reference>
<sequence length="201" mass="22057">MDECCTKEMLQNQFSTGLYDDYAKKGCMVIMEGDHDHDHDIDDDTTYNPTTSTSSIGNSTSSNRSTSSSDLVEDASSSCSSSHSNGPLYELSELMAQLPIKRGLSKYFQGKSQSFTSLSKVRSIEDLAKKENPYNNRRKMKACKSYGGGLDAHKLYTLPKATISKKASRGSFSFTTRKSVSFLGTNRPPPLPGQKTSDVCV</sequence>
<accession>W9R6N4</accession>
<feature type="compositionally biased region" description="Low complexity" evidence="3">
    <location>
        <begin position="50"/>
        <end position="84"/>
    </location>
</feature>
<name>W9R6N4_9ROSA</name>
<comment type="subcellular location">
    <subcellularLocation>
        <location evidence="1">Nucleus</location>
    </subcellularLocation>
</comment>
<dbReference type="eggNOG" id="KOG4210">
    <property type="taxonomic scope" value="Eukaryota"/>
</dbReference>
<dbReference type="KEGG" id="mnt:21408952"/>
<dbReference type="PANTHER" id="PTHR33172:SF104">
    <property type="entry name" value="OS02G0227100 PROTEIN"/>
    <property type="match status" value="1"/>
</dbReference>
<evidence type="ECO:0000313" key="5">
    <source>
        <dbReference type="Proteomes" id="UP000030645"/>
    </source>
</evidence>
<evidence type="ECO:0000313" key="4">
    <source>
        <dbReference type="EMBL" id="EXB74592.1"/>
    </source>
</evidence>
<dbReference type="PANTHER" id="PTHR33172">
    <property type="entry name" value="OS08G0516900 PROTEIN"/>
    <property type="match status" value="1"/>
</dbReference>
<dbReference type="GO" id="GO:0005634">
    <property type="term" value="C:nucleus"/>
    <property type="evidence" value="ECO:0007669"/>
    <property type="project" value="UniProtKB-SubCell"/>
</dbReference>
<organism evidence="4 5">
    <name type="scientific">Morus notabilis</name>
    <dbReference type="NCBI Taxonomy" id="981085"/>
    <lineage>
        <taxon>Eukaryota</taxon>
        <taxon>Viridiplantae</taxon>
        <taxon>Streptophyta</taxon>
        <taxon>Embryophyta</taxon>
        <taxon>Tracheophyta</taxon>
        <taxon>Spermatophyta</taxon>
        <taxon>Magnoliopsida</taxon>
        <taxon>eudicotyledons</taxon>
        <taxon>Gunneridae</taxon>
        <taxon>Pentapetalae</taxon>
        <taxon>rosids</taxon>
        <taxon>fabids</taxon>
        <taxon>Rosales</taxon>
        <taxon>Moraceae</taxon>
        <taxon>Moreae</taxon>
        <taxon>Morus</taxon>
    </lineage>
</organism>
<feature type="region of interest" description="Disordered" evidence="3">
    <location>
        <begin position="38"/>
        <end position="84"/>
    </location>
</feature>
<evidence type="ECO:0000256" key="1">
    <source>
        <dbReference type="ARBA" id="ARBA00004123"/>
    </source>
</evidence>
<evidence type="ECO:0000256" key="2">
    <source>
        <dbReference type="ARBA" id="ARBA00023242"/>
    </source>
</evidence>
<dbReference type="Proteomes" id="UP000030645">
    <property type="component" value="Unassembled WGS sequence"/>
</dbReference>
<gene>
    <name evidence="4" type="ORF">L484_026289</name>
</gene>
<dbReference type="STRING" id="981085.W9R6N4"/>
<proteinExistence type="predicted"/>
<dbReference type="AlphaFoldDB" id="W9R6N4"/>
<keyword evidence="5" id="KW-1185">Reference proteome</keyword>
<keyword evidence="2" id="KW-0539">Nucleus</keyword>
<dbReference type="InterPro" id="IPR051992">
    <property type="entry name" value="OxStress_Response_Reg"/>
</dbReference>
<protein>
    <recommendedName>
        <fullName evidence="6">Oxidative stress 3</fullName>
    </recommendedName>
</protein>
<dbReference type="GO" id="GO:0006950">
    <property type="term" value="P:response to stress"/>
    <property type="evidence" value="ECO:0007669"/>
    <property type="project" value="UniProtKB-ARBA"/>
</dbReference>
<dbReference type="OrthoDB" id="694201at2759"/>
<evidence type="ECO:0000256" key="3">
    <source>
        <dbReference type="SAM" id="MobiDB-lite"/>
    </source>
</evidence>